<dbReference type="Pfam" id="PF03106">
    <property type="entry name" value="WRKY"/>
    <property type="match status" value="1"/>
</dbReference>
<evidence type="ECO:0000256" key="2">
    <source>
        <dbReference type="ARBA" id="ARBA00023015"/>
    </source>
</evidence>
<reference evidence="10" key="1">
    <citation type="journal article" date="2016" name="Nature">
        <title>The genome of the seagrass Zostera marina reveals angiosperm adaptation to the sea.</title>
        <authorList>
            <person name="Olsen J.L."/>
            <person name="Rouze P."/>
            <person name="Verhelst B."/>
            <person name="Lin Y.-C."/>
            <person name="Bayer T."/>
            <person name="Collen J."/>
            <person name="Dattolo E."/>
            <person name="De Paoli E."/>
            <person name="Dittami S."/>
            <person name="Maumus F."/>
            <person name="Michel G."/>
            <person name="Kersting A."/>
            <person name="Lauritano C."/>
            <person name="Lohaus R."/>
            <person name="Toepel M."/>
            <person name="Tonon T."/>
            <person name="Vanneste K."/>
            <person name="Amirebrahimi M."/>
            <person name="Brakel J."/>
            <person name="Bostroem C."/>
            <person name="Chovatia M."/>
            <person name="Grimwood J."/>
            <person name="Jenkins J.W."/>
            <person name="Jueterbock A."/>
            <person name="Mraz A."/>
            <person name="Stam W.T."/>
            <person name="Tice H."/>
            <person name="Bornberg-Bauer E."/>
            <person name="Green P.J."/>
            <person name="Pearson G.A."/>
            <person name="Procaccini G."/>
            <person name="Duarte C.M."/>
            <person name="Schmutz J."/>
            <person name="Reusch T.B.H."/>
            <person name="Van de Peer Y."/>
        </authorList>
    </citation>
    <scope>NUCLEOTIDE SEQUENCE [LARGE SCALE GENOMIC DNA]</scope>
    <source>
        <strain evidence="10">cv. Finnish</strain>
    </source>
</reference>
<dbReference type="PANTHER" id="PTHR32096:SF61">
    <property type="entry name" value="WRKY TRANSCRIPTION FACTOR 22"/>
    <property type="match status" value="1"/>
</dbReference>
<evidence type="ECO:0000256" key="4">
    <source>
        <dbReference type="ARBA" id="ARBA00023163"/>
    </source>
</evidence>
<feature type="region of interest" description="Disordered" evidence="7">
    <location>
        <begin position="214"/>
        <end position="271"/>
    </location>
</feature>
<feature type="region of interest" description="Disordered" evidence="7">
    <location>
        <begin position="105"/>
        <end position="137"/>
    </location>
</feature>
<dbReference type="PROSITE" id="PS50811">
    <property type="entry name" value="WRKY"/>
    <property type="match status" value="1"/>
</dbReference>
<dbReference type="Proteomes" id="UP000036987">
    <property type="component" value="Unassembled WGS sequence"/>
</dbReference>
<dbReference type="EMBL" id="LFYR01001623">
    <property type="protein sequence ID" value="KMZ60180.1"/>
    <property type="molecule type" value="Genomic_DNA"/>
</dbReference>
<dbReference type="OMA" id="DIQDFYT"/>
<evidence type="ECO:0000256" key="1">
    <source>
        <dbReference type="ARBA" id="ARBA00004123"/>
    </source>
</evidence>
<dbReference type="Gene3D" id="2.20.25.80">
    <property type="entry name" value="WRKY domain"/>
    <property type="match status" value="1"/>
</dbReference>
<evidence type="ECO:0000256" key="6">
    <source>
        <dbReference type="ARBA" id="ARBA00060761"/>
    </source>
</evidence>
<dbReference type="PANTHER" id="PTHR32096">
    <property type="entry name" value="WRKY TRANSCRIPTION FACTOR 30-RELATED-RELATED"/>
    <property type="match status" value="1"/>
</dbReference>
<dbReference type="InterPro" id="IPR036576">
    <property type="entry name" value="WRKY_dom_sf"/>
</dbReference>
<keyword evidence="10" id="KW-1185">Reference proteome</keyword>
<evidence type="ECO:0000259" key="8">
    <source>
        <dbReference type="PROSITE" id="PS50811"/>
    </source>
</evidence>
<dbReference type="GO" id="GO:0000976">
    <property type="term" value="F:transcription cis-regulatory region binding"/>
    <property type="evidence" value="ECO:0000318"/>
    <property type="project" value="GO_Central"/>
</dbReference>
<feature type="compositionally biased region" description="Low complexity" evidence="7">
    <location>
        <begin position="109"/>
        <end position="119"/>
    </location>
</feature>
<dbReference type="SUPFAM" id="SSF118290">
    <property type="entry name" value="WRKY DNA-binding domain"/>
    <property type="match status" value="1"/>
</dbReference>
<feature type="region of interest" description="Disordered" evidence="7">
    <location>
        <begin position="17"/>
        <end position="55"/>
    </location>
</feature>
<comment type="caution">
    <text evidence="9">The sequence shown here is derived from an EMBL/GenBank/DDBJ whole genome shotgun (WGS) entry which is preliminary data.</text>
</comment>
<feature type="compositionally biased region" description="Basic and acidic residues" evidence="7">
    <location>
        <begin position="43"/>
        <end position="55"/>
    </location>
</feature>
<dbReference type="OrthoDB" id="662136at2759"/>
<keyword evidence="4" id="KW-0804">Transcription</keyword>
<dbReference type="InterPro" id="IPR044810">
    <property type="entry name" value="WRKY_plant"/>
</dbReference>
<evidence type="ECO:0000313" key="10">
    <source>
        <dbReference type="Proteomes" id="UP000036987"/>
    </source>
</evidence>
<organism evidence="9 10">
    <name type="scientific">Zostera marina</name>
    <name type="common">Eelgrass</name>
    <dbReference type="NCBI Taxonomy" id="29655"/>
    <lineage>
        <taxon>Eukaryota</taxon>
        <taxon>Viridiplantae</taxon>
        <taxon>Streptophyta</taxon>
        <taxon>Embryophyta</taxon>
        <taxon>Tracheophyta</taxon>
        <taxon>Spermatophyta</taxon>
        <taxon>Magnoliopsida</taxon>
        <taxon>Liliopsida</taxon>
        <taxon>Zosteraceae</taxon>
        <taxon>Zostera</taxon>
    </lineage>
</organism>
<keyword evidence="3" id="KW-0238">DNA-binding</keyword>
<gene>
    <name evidence="9" type="ORF">ZOSMA_5G00420</name>
</gene>
<evidence type="ECO:0000313" key="9">
    <source>
        <dbReference type="EMBL" id="KMZ60180.1"/>
    </source>
</evidence>
<dbReference type="STRING" id="29655.A0A0K9NW52"/>
<sequence length="339" mass="37933">MEEWDWDLQAVVRSCSGGRATTRKDPPFFIPQPFQLSGELEEEQRGEKDEKRSGGELELLYKPFFPRSSSEMIHLLHHHHHHHQQQQSTSSSAAISLLNSDAGLTPAKQQQQQQQQQRQVSTTRSKRRKNQQKKVVCQIPADGLSSDMWAWRKYGQKPIKGSPYPRGYYRCSTSKGCLARKQVERNKLDPNIFIVTYTADHNHAMPTHRNSLAGSTRLKFPTSNTSATTTTPAPIDSAGTGGTRTGEENRALPEYPTSYMSPNTPMTSTSMEEDVAVVAPAVKKEEADEMKDEGTLLISDMEVLDVDDIFFLGLEDLHQPDNFQFSSSPWHTTAAAGGS</sequence>
<comment type="similarity">
    <text evidence="6">Belongs to the WRKY group II-e family.</text>
</comment>
<keyword evidence="5" id="KW-0539">Nucleus</keyword>
<dbReference type="GO" id="GO:0005634">
    <property type="term" value="C:nucleus"/>
    <property type="evidence" value="ECO:0000318"/>
    <property type="project" value="GO_Central"/>
</dbReference>
<keyword evidence="2" id="KW-0805">Transcription regulation</keyword>
<dbReference type="InterPro" id="IPR003657">
    <property type="entry name" value="WRKY_dom"/>
</dbReference>
<proteinExistence type="inferred from homology"/>
<name>A0A0K9NW52_ZOSMR</name>
<dbReference type="AlphaFoldDB" id="A0A0K9NW52"/>
<evidence type="ECO:0000256" key="5">
    <source>
        <dbReference type="ARBA" id="ARBA00023242"/>
    </source>
</evidence>
<feature type="compositionally biased region" description="Polar residues" evidence="7">
    <location>
        <begin position="258"/>
        <end position="270"/>
    </location>
</feature>
<evidence type="ECO:0000256" key="7">
    <source>
        <dbReference type="SAM" id="MobiDB-lite"/>
    </source>
</evidence>
<dbReference type="SMART" id="SM00774">
    <property type="entry name" value="WRKY"/>
    <property type="match status" value="1"/>
</dbReference>
<dbReference type="GO" id="GO:0003700">
    <property type="term" value="F:DNA-binding transcription factor activity"/>
    <property type="evidence" value="ECO:0000318"/>
    <property type="project" value="GO_Central"/>
</dbReference>
<evidence type="ECO:0000256" key="3">
    <source>
        <dbReference type="ARBA" id="ARBA00023125"/>
    </source>
</evidence>
<dbReference type="FunFam" id="2.20.25.80:FF:000007">
    <property type="entry name" value="WRKY transcription factor 22"/>
    <property type="match status" value="1"/>
</dbReference>
<feature type="domain" description="WRKY" evidence="8">
    <location>
        <begin position="140"/>
        <end position="206"/>
    </location>
</feature>
<feature type="compositionally biased region" description="Low complexity" evidence="7">
    <location>
        <begin position="221"/>
        <end position="238"/>
    </location>
</feature>
<accession>A0A0K9NW52</accession>
<comment type="subcellular location">
    <subcellularLocation>
        <location evidence="1">Nucleus</location>
    </subcellularLocation>
</comment>
<protein>
    <submittedName>
        <fullName evidence="9">Putative WRKY transcription factor</fullName>
    </submittedName>
</protein>